<name>K7AI90_9ALTE</name>
<dbReference type="RefSeq" id="WP_007106734.1">
    <property type="nucleotide sequence ID" value="NZ_BAER01000120.1"/>
</dbReference>
<dbReference type="GO" id="GO:0046654">
    <property type="term" value="P:tetrahydrofolate biosynthetic process"/>
    <property type="evidence" value="ECO:0007669"/>
    <property type="project" value="UniProtKB-UniRule"/>
</dbReference>
<dbReference type="GO" id="GO:0003934">
    <property type="term" value="F:GTP cyclohydrolase I activity"/>
    <property type="evidence" value="ECO:0007669"/>
    <property type="project" value="UniProtKB-UniRule"/>
</dbReference>
<comment type="similarity">
    <text evidence="2">Belongs to the GTP cyclohydrolase IV family.</text>
</comment>
<evidence type="ECO:0000313" key="3">
    <source>
        <dbReference type="EMBL" id="GAC34970.1"/>
    </source>
</evidence>
<dbReference type="NCBIfam" id="NF010200">
    <property type="entry name" value="PRK13674.1-1"/>
    <property type="match status" value="1"/>
</dbReference>
<dbReference type="Gene3D" id="3.10.270.10">
    <property type="entry name" value="Urate Oxidase"/>
    <property type="match status" value="1"/>
</dbReference>
<evidence type="ECO:0000256" key="2">
    <source>
        <dbReference type="HAMAP-Rule" id="MF_01527"/>
    </source>
</evidence>
<keyword evidence="1 2" id="KW-0378">Hydrolase</keyword>
<proteinExistence type="inferred from homology"/>
<comment type="function">
    <text evidence="2">Converts GTP to 7,8-dihydroneopterin triphosphate.</text>
</comment>
<dbReference type="PANTHER" id="PTHR36445">
    <property type="entry name" value="GTP CYCLOHYDROLASE MPTA"/>
    <property type="match status" value="1"/>
</dbReference>
<dbReference type="PANTHER" id="PTHR36445:SF1">
    <property type="entry name" value="GTP CYCLOHYDROLASE MPTA"/>
    <property type="match status" value="1"/>
</dbReference>
<dbReference type="InterPro" id="IPR003801">
    <property type="entry name" value="GTP_cyclohydrolase_FolE2/MptA"/>
</dbReference>
<dbReference type="EC" id="3.5.4.16" evidence="2"/>
<comment type="caution">
    <text evidence="3">The sequence shown here is derived from an EMBL/GenBank/DDBJ whole genome shotgun (WGS) entry which is preliminary data.</text>
</comment>
<keyword evidence="4" id="KW-1185">Reference proteome</keyword>
<dbReference type="EMBL" id="BAER01000120">
    <property type="protein sequence ID" value="GAC34970.1"/>
    <property type="molecule type" value="Genomic_DNA"/>
</dbReference>
<evidence type="ECO:0000313" key="4">
    <source>
        <dbReference type="Proteomes" id="UP000006322"/>
    </source>
</evidence>
<comment type="catalytic activity">
    <reaction evidence="2">
        <text>GTP + H2O = 7,8-dihydroneopterin 3'-triphosphate + formate + H(+)</text>
        <dbReference type="Rhea" id="RHEA:17473"/>
        <dbReference type="ChEBI" id="CHEBI:15377"/>
        <dbReference type="ChEBI" id="CHEBI:15378"/>
        <dbReference type="ChEBI" id="CHEBI:15740"/>
        <dbReference type="ChEBI" id="CHEBI:37565"/>
        <dbReference type="ChEBI" id="CHEBI:58462"/>
        <dbReference type="EC" id="3.5.4.16"/>
    </reaction>
</comment>
<feature type="site" description="May be catalytically important" evidence="2">
    <location>
        <position position="155"/>
    </location>
</feature>
<evidence type="ECO:0000256" key="1">
    <source>
        <dbReference type="ARBA" id="ARBA00022801"/>
    </source>
</evidence>
<organism evidence="3 4">
    <name type="scientific">Paraglaciecola polaris LMG 21857</name>
    <dbReference type="NCBI Taxonomy" id="1129793"/>
    <lineage>
        <taxon>Bacteria</taxon>
        <taxon>Pseudomonadati</taxon>
        <taxon>Pseudomonadota</taxon>
        <taxon>Gammaproteobacteria</taxon>
        <taxon>Alteromonadales</taxon>
        <taxon>Alteromonadaceae</taxon>
        <taxon>Paraglaciecola</taxon>
    </lineage>
</organism>
<sequence length="305" mass="33373">MSANLPDVTSSANALTAAPLKWVGMEGIAVPIQVPLASHVTAYVSAKTDIFVSLDKSDAKGIHMSRLFIKLNDILGVELLSGASLTRLLNELIASQEGLSQCAKISVDFELTLHKKALLSNEFGYQSYPISIAKQQVNEKMLTVLSLTIPYSSTCPCSSALSQQAVSDAISERFTDDTIVKSELTQWITSQHGAVATPHSQRSYAYIKLTIDGEELPNLPQLIAELEAVIGTPVQTAVKREDEQAFAKLNAQNLMFCEDAARRLKHAFEIKKDVLDYWFKVEHQESLHAHNAVAIDFKGASVSEQ</sequence>
<protein>
    <recommendedName>
        <fullName evidence="2">GTP cyclohydrolase FolE2</fullName>
        <ecNumber evidence="2">3.5.4.16</ecNumber>
    </recommendedName>
</protein>
<gene>
    <name evidence="2 3" type="primary">folE2</name>
    <name evidence="3" type="ORF">GPLA_4091</name>
</gene>
<dbReference type="STRING" id="1129793.GPLA_4091"/>
<dbReference type="HAMAP" id="MF_01527_B">
    <property type="entry name" value="GTP_cyclohydrol_B"/>
    <property type="match status" value="1"/>
</dbReference>
<dbReference type="Pfam" id="PF02649">
    <property type="entry name" value="GCHY-1"/>
    <property type="match status" value="1"/>
</dbReference>
<dbReference type="OrthoDB" id="239637at2"/>
<dbReference type="InterPro" id="IPR022838">
    <property type="entry name" value="GTP_cyclohydrolase_FolE2"/>
</dbReference>
<accession>K7AI90</accession>
<dbReference type="Proteomes" id="UP000006322">
    <property type="component" value="Unassembled WGS sequence"/>
</dbReference>
<dbReference type="AlphaFoldDB" id="K7AI90"/>
<dbReference type="UniPathway" id="UPA00848">
    <property type="reaction ID" value="UER00151"/>
</dbReference>
<comment type="pathway">
    <text evidence="2">Cofactor biosynthesis; 7,8-dihydroneopterin triphosphate biosynthesis; 7,8-dihydroneopterin triphosphate from GTP: step 1/1.</text>
</comment>
<reference evidence="4" key="1">
    <citation type="journal article" date="2014" name="Environ. Microbiol.">
        <title>Comparative genomics of the marine bacterial genus Glaciecola reveals the high degree of genomic diversity and genomic characteristic for cold adaptation.</title>
        <authorList>
            <person name="Qin Q.L."/>
            <person name="Xie B.B."/>
            <person name="Yu Y."/>
            <person name="Shu Y.L."/>
            <person name="Rong J.C."/>
            <person name="Zhang Y.J."/>
            <person name="Zhao D.L."/>
            <person name="Chen X.L."/>
            <person name="Zhang X.Y."/>
            <person name="Chen B."/>
            <person name="Zhou B.C."/>
            <person name="Zhang Y.Z."/>
        </authorList>
    </citation>
    <scope>NUCLEOTIDE SEQUENCE [LARGE SCALE GENOMIC DNA]</scope>
    <source>
        <strain evidence="4">LMG 21857</strain>
    </source>
</reference>